<gene>
    <name evidence="1" type="ORF">PM001_LOCUS1965</name>
</gene>
<dbReference type="Proteomes" id="UP001162060">
    <property type="component" value="Unassembled WGS sequence"/>
</dbReference>
<dbReference type="AlphaFoldDB" id="A0AAV1T6M3"/>
<accession>A0AAV1T6M3</accession>
<name>A0AAV1T6M3_9STRA</name>
<sequence>MDVEIVAASKVGRKLNDLRQMHKEAAISQIEGEASTIEADYVDVRHKCLRDLARCNVVTAQHVPLS</sequence>
<protein>
    <submittedName>
        <fullName evidence="1">Uncharacterized protein</fullName>
    </submittedName>
</protein>
<evidence type="ECO:0000313" key="2">
    <source>
        <dbReference type="Proteomes" id="UP001162060"/>
    </source>
</evidence>
<reference evidence="1" key="1">
    <citation type="submission" date="2024-01" db="EMBL/GenBank/DDBJ databases">
        <authorList>
            <person name="Webb A."/>
        </authorList>
    </citation>
    <scope>NUCLEOTIDE SEQUENCE</scope>
    <source>
        <strain evidence="1">Pm1</strain>
    </source>
</reference>
<organism evidence="1 2">
    <name type="scientific">Peronospora matthiolae</name>
    <dbReference type="NCBI Taxonomy" id="2874970"/>
    <lineage>
        <taxon>Eukaryota</taxon>
        <taxon>Sar</taxon>
        <taxon>Stramenopiles</taxon>
        <taxon>Oomycota</taxon>
        <taxon>Peronosporomycetes</taxon>
        <taxon>Peronosporales</taxon>
        <taxon>Peronosporaceae</taxon>
        <taxon>Peronospora</taxon>
    </lineage>
</organism>
<dbReference type="EMBL" id="CAKLBY020000016">
    <property type="protein sequence ID" value="CAK7899896.1"/>
    <property type="molecule type" value="Genomic_DNA"/>
</dbReference>
<comment type="caution">
    <text evidence="1">The sequence shown here is derived from an EMBL/GenBank/DDBJ whole genome shotgun (WGS) entry which is preliminary data.</text>
</comment>
<proteinExistence type="predicted"/>
<evidence type="ECO:0000313" key="1">
    <source>
        <dbReference type="EMBL" id="CAK7899896.1"/>
    </source>
</evidence>